<feature type="compositionally biased region" description="Basic and acidic residues" evidence="1">
    <location>
        <begin position="285"/>
        <end position="301"/>
    </location>
</feature>
<dbReference type="InterPro" id="IPR029058">
    <property type="entry name" value="AB_hydrolase_fold"/>
</dbReference>
<dbReference type="Pfam" id="PF12146">
    <property type="entry name" value="Hydrolase_4"/>
    <property type="match status" value="1"/>
</dbReference>
<dbReference type="EMBL" id="JAAMPC010000002">
    <property type="protein sequence ID" value="KAG2323729.1"/>
    <property type="molecule type" value="Genomic_DNA"/>
</dbReference>
<evidence type="ECO:0000313" key="3">
    <source>
        <dbReference type="EMBL" id="KAG2323729.1"/>
    </source>
</evidence>
<evidence type="ECO:0000313" key="4">
    <source>
        <dbReference type="Proteomes" id="UP000886595"/>
    </source>
</evidence>
<feature type="domain" description="Serine aminopeptidase S33" evidence="2">
    <location>
        <begin position="71"/>
        <end position="178"/>
    </location>
</feature>
<dbReference type="Gene3D" id="3.40.50.1820">
    <property type="entry name" value="alpha/beta hydrolase"/>
    <property type="match status" value="1"/>
</dbReference>
<protein>
    <recommendedName>
        <fullName evidence="2">Serine aminopeptidase S33 domain-containing protein</fullName>
    </recommendedName>
</protein>
<evidence type="ECO:0000256" key="1">
    <source>
        <dbReference type="SAM" id="MobiDB-lite"/>
    </source>
</evidence>
<name>A0A8X7W4J9_BRACI</name>
<dbReference type="PANTHER" id="PTHR12277:SF134">
    <property type="entry name" value="ALPHA_BETA-HYDROLASES SUPERFAMILY PROTEIN"/>
    <property type="match status" value="1"/>
</dbReference>
<dbReference type="AlphaFoldDB" id="A0A8X7W4J9"/>
<accession>A0A8X7W4J9</accession>
<proteinExistence type="predicted"/>
<dbReference type="SUPFAM" id="SSF53474">
    <property type="entry name" value="alpha/beta-Hydrolases"/>
    <property type="match status" value="1"/>
</dbReference>
<dbReference type="OrthoDB" id="446723at2759"/>
<comment type="caution">
    <text evidence="3">The sequence shown here is derived from an EMBL/GenBank/DDBJ whole genome shotgun (WGS) entry which is preliminary data.</text>
</comment>
<dbReference type="InterPro" id="IPR022742">
    <property type="entry name" value="Hydrolase_4"/>
</dbReference>
<reference evidence="3 4" key="1">
    <citation type="submission" date="2020-02" db="EMBL/GenBank/DDBJ databases">
        <authorList>
            <person name="Ma Q."/>
            <person name="Huang Y."/>
            <person name="Song X."/>
            <person name="Pei D."/>
        </authorList>
    </citation>
    <scope>NUCLEOTIDE SEQUENCE [LARGE SCALE GENOMIC DNA]</scope>
    <source>
        <strain evidence="3">Sxm20200214</strain>
        <tissue evidence="3">Leaf</tissue>
    </source>
</reference>
<gene>
    <name evidence="3" type="ORF">Bca52824_006457</name>
</gene>
<keyword evidence="4" id="KW-1185">Reference proteome</keyword>
<evidence type="ECO:0000259" key="2">
    <source>
        <dbReference type="Pfam" id="PF12146"/>
    </source>
</evidence>
<dbReference type="Proteomes" id="UP000886595">
    <property type="component" value="Unassembled WGS sequence"/>
</dbReference>
<dbReference type="PANTHER" id="PTHR12277">
    <property type="entry name" value="ALPHA/BETA HYDROLASE DOMAIN-CONTAINING PROTEIN"/>
    <property type="match status" value="1"/>
</dbReference>
<organism evidence="3 4">
    <name type="scientific">Brassica carinata</name>
    <name type="common">Ethiopian mustard</name>
    <name type="synonym">Abyssinian cabbage</name>
    <dbReference type="NCBI Taxonomy" id="52824"/>
    <lineage>
        <taxon>Eukaryota</taxon>
        <taxon>Viridiplantae</taxon>
        <taxon>Streptophyta</taxon>
        <taxon>Embryophyta</taxon>
        <taxon>Tracheophyta</taxon>
        <taxon>Spermatophyta</taxon>
        <taxon>Magnoliopsida</taxon>
        <taxon>eudicotyledons</taxon>
        <taxon>Gunneridae</taxon>
        <taxon>Pentapetalae</taxon>
        <taxon>rosids</taxon>
        <taxon>malvids</taxon>
        <taxon>Brassicales</taxon>
        <taxon>Brassicaceae</taxon>
        <taxon>Brassiceae</taxon>
        <taxon>Brassica</taxon>
    </lineage>
</organism>
<sequence length="373" mass="42685">MGTATSTMAAKLAFFPPNPPSYTVVTDESTGKMRISAEMMRHRRDEKIEVVKIMTKRGNEIVGMYIKHPTAKLTVLYSHGNATDIGQMFIIYNELSHHLNVNLMGYDYSGYGRSSGKPSEHETYADIEAAYNWLRETYGTKDERIILYGQSVGSGPSLELASRLPRLRALVLHSPFLSGLRVMYHVKHSFWFDIFKVRIPILHYIRNIITRILCPIRVMQGTDDKVVDISHGKQLWELAKEKYEPLWLKGGSHCNLEMFPEYLPHLRKFIGAIEKLPVPQFRRHSVSDDHKKDQQQLDPKKSSNLIGSRHSTECVVNSRDKSRKMSIGHRFGKARNSTDSFDRARNSFDRLGEMVRSVRLCNVDCVKNSVAKA</sequence>
<feature type="region of interest" description="Disordered" evidence="1">
    <location>
        <begin position="284"/>
        <end position="311"/>
    </location>
</feature>